<dbReference type="InterPro" id="IPR037401">
    <property type="entry name" value="SnoaL-like"/>
</dbReference>
<dbReference type="InterPro" id="IPR032710">
    <property type="entry name" value="NTF2-like_dom_sf"/>
</dbReference>
<dbReference type="KEGG" id="sroi:IAG44_17825"/>
<dbReference type="SUPFAM" id="SSF54427">
    <property type="entry name" value="NTF2-like"/>
    <property type="match status" value="1"/>
</dbReference>
<reference evidence="2 3" key="1">
    <citation type="submission" date="2020-08" db="EMBL/GenBank/DDBJ databases">
        <title>A novel species.</title>
        <authorList>
            <person name="Gao J."/>
        </authorList>
    </citation>
    <scope>NUCLEOTIDE SEQUENCE [LARGE SCALE GENOMIC DNA]</scope>
    <source>
        <strain evidence="2 3">CRXT-G-22</strain>
    </source>
</reference>
<evidence type="ECO:0000259" key="1">
    <source>
        <dbReference type="Pfam" id="PF12680"/>
    </source>
</evidence>
<feature type="domain" description="SnoaL-like" evidence="1">
    <location>
        <begin position="9"/>
        <end position="109"/>
    </location>
</feature>
<name>A0A7H0IE98_9ACTN</name>
<keyword evidence="3" id="KW-1185">Reference proteome</keyword>
<dbReference type="Proteomes" id="UP000516052">
    <property type="component" value="Chromosome"/>
</dbReference>
<dbReference type="RefSeq" id="WP_187748089.1">
    <property type="nucleotide sequence ID" value="NZ_CP060828.1"/>
</dbReference>
<evidence type="ECO:0000313" key="2">
    <source>
        <dbReference type="EMBL" id="QNP71114.1"/>
    </source>
</evidence>
<proteinExistence type="predicted"/>
<protein>
    <submittedName>
        <fullName evidence="2">Nuclear transport factor 2 family protein</fullName>
    </submittedName>
</protein>
<sequence>MSENISNLVDRFLRVLEKYDFSAAEEMCTEKATVWQNDGKPEQLIGERLTQFRSFVTTVESMRYDVLRRFDDGEAVLQQQVLHLNMTDGTSSALNALLYFRFEDGLIDRIEEYVYAMPAPGEAA</sequence>
<organism evidence="2 3">
    <name type="scientific">Streptomyces roseirectus</name>
    <dbReference type="NCBI Taxonomy" id="2768066"/>
    <lineage>
        <taxon>Bacteria</taxon>
        <taxon>Bacillati</taxon>
        <taxon>Actinomycetota</taxon>
        <taxon>Actinomycetes</taxon>
        <taxon>Kitasatosporales</taxon>
        <taxon>Streptomycetaceae</taxon>
        <taxon>Streptomyces</taxon>
    </lineage>
</organism>
<dbReference type="Gene3D" id="3.10.450.50">
    <property type="match status" value="1"/>
</dbReference>
<gene>
    <name evidence="2" type="ORF">IAG44_17825</name>
</gene>
<accession>A0A7H0IE98</accession>
<dbReference type="EMBL" id="CP060828">
    <property type="protein sequence ID" value="QNP71114.1"/>
    <property type="molecule type" value="Genomic_DNA"/>
</dbReference>
<dbReference type="AlphaFoldDB" id="A0A7H0IE98"/>
<evidence type="ECO:0000313" key="3">
    <source>
        <dbReference type="Proteomes" id="UP000516052"/>
    </source>
</evidence>
<dbReference type="Pfam" id="PF12680">
    <property type="entry name" value="SnoaL_2"/>
    <property type="match status" value="1"/>
</dbReference>